<dbReference type="GO" id="GO:0005886">
    <property type="term" value="C:plasma membrane"/>
    <property type="evidence" value="ECO:0007669"/>
    <property type="project" value="UniProtKB-SubCell"/>
</dbReference>
<comment type="caution">
    <text evidence="10">The sequence shown here is derived from an EMBL/GenBank/DDBJ whole genome shotgun (WGS) entry which is preliminary data.</text>
</comment>
<feature type="transmembrane region" description="Helical" evidence="9">
    <location>
        <begin position="86"/>
        <end position="107"/>
    </location>
</feature>
<keyword evidence="3" id="KW-1003">Cell membrane</keyword>
<evidence type="ECO:0000256" key="1">
    <source>
        <dbReference type="ARBA" id="ARBA00004429"/>
    </source>
</evidence>
<feature type="transmembrane region" description="Helical" evidence="9">
    <location>
        <begin position="6"/>
        <end position="27"/>
    </location>
</feature>
<evidence type="ECO:0000256" key="3">
    <source>
        <dbReference type="ARBA" id="ARBA00022475"/>
    </source>
</evidence>
<evidence type="ECO:0000313" key="10">
    <source>
        <dbReference type="EMBL" id="TXL68516.1"/>
    </source>
</evidence>
<keyword evidence="6 9" id="KW-1133">Transmembrane helix</keyword>
<feature type="transmembrane region" description="Helical" evidence="9">
    <location>
        <begin position="119"/>
        <end position="138"/>
    </location>
</feature>
<comment type="subcellular location">
    <subcellularLocation>
        <location evidence="1">Cell inner membrane</location>
        <topology evidence="1">Multi-pass membrane protein</topology>
    </subcellularLocation>
</comment>
<dbReference type="InterPro" id="IPR007272">
    <property type="entry name" value="Sulf_transp_TsuA/YedE"/>
</dbReference>
<dbReference type="PANTHER" id="PTHR30574">
    <property type="entry name" value="INNER MEMBRANE PROTEIN YEDE"/>
    <property type="match status" value="1"/>
</dbReference>
<keyword evidence="5 9" id="KW-0812">Transmembrane</keyword>
<evidence type="ECO:0000256" key="2">
    <source>
        <dbReference type="ARBA" id="ARBA00022448"/>
    </source>
</evidence>
<feature type="transmembrane region" description="Helical" evidence="9">
    <location>
        <begin position="54"/>
        <end position="74"/>
    </location>
</feature>
<feature type="transmembrane region" description="Helical" evidence="9">
    <location>
        <begin position="314"/>
        <end position="335"/>
    </location>
</feature>
<feature type="transmembrane region" description="Helical" evidence="9">
    <location>
        <begin position="273"/>
        <end position="294"/>
    </location>
</feature>
<accession>A0A5C8P4C0</accession>
<dbReference type="Pfam" id="PF04143">
    <property type="entry name" value="Sulf_transp"/>
    <property type="match status" value="1"/>
</dbReference>
<proteinExistence type="inferred from homology"/>
<evidence type="ECO:0000256" key="9">
    <source>
        <dbReference type="SAM" id="Phobius"/>
    </source>
</evidence>
<dbReference type="AlphaFoldDB" id="A0A5C8P4C0"/>
<sequence>MPEIDIAAVQSTVVWATFALGLVLGAVMNRTNFCTMGAVADIVNMGDWTRMRMWASAIGVAMIGTQLLAAAGLVDPGKSIYTGANFTWLSYLVGGFLFGFGMVLASGCGSKTLVRIGGGSLKSLVVFIMLGLGAYMTLRGLTGVWRVAALDPVSAVMHPGQDLPRLLAGSDGAMLDTWRIALALGIGGALLAWSLAGREFREANNLLGGIATGLAIVGLWYVSGHLGYVAEHPDTLEEAFVATNTGRAESFTFVAPIAFTLELLLFWSDTSRIVTVGIAAVLGMIAGSFLWALLARQFRWEGFRGTEDTANHLVGGLLMGIGGVTALGCTIGQGITGLSTLALGSFVAVAAIVAGAVAALKYQMWRIERMG</sequence>
<comment type="similarity">
    <text evidence="8">Belongs to the TsuA/YedE (TC 9.B.102) family.</text>
</comment>
<keyword evidence="7 9" id="KW-0472">Membrane</keyword>
<keyword evidence="2" id="KW-0813">Transport</keyword>
<evidence type="ECO:0000256" key="7">
    <source>
        <dbReference type="ARBA" id="ARBA00023136"/>
    </source>
</evidence>
<dbReference type="EMBL" id="VDUY01000001">
    <property type="protein sequence ID" value="TXL68516.1"/>
    <property type="molecule type" value="Genomic_DNA"/>
</dbReference>
<protein>
    <submittedName>
        <fullName evidence="10">YeeE/YedE family protein</fullName>
    </submittedName>
</protein>
<reference evidence="10 11" key="1">
    <citation type="submission" date="2019-06" db="EMBL/GenBank/DDBJ databases">
        <title>Quisquiliibacterium sp. nov., isolated from a maize field.</title>
        <authorList>
            <person name="Lin S.-Y."/>
            <person name="Tsai C.-F."/>
            <person name="Young C.-C."/>
        </authorList>
    </citation>
    <scope>NUCLEOTIDE SEQUENCE [LARGE SCALE GENOMIC DNA]</scope>
    <source>
        <strain evidence="10 11">CC-CFT501</strain>
    </source>
</reference>
<keyword evidence="11" id="KW-1185">Reference proteome</keyword>
<feature type="transmembrane region" description="Helical" evidence="9">
    <location>
        <begin position="203"/>
        <end position="222"/>
    </location>
</feature>
<evidence type="ECO:0000256" key="5">
    <source>
        <dbReference type="ARBA" id="ARBA00022692"/>
    </source>
</evidence>
<dbReference type="Proteomes" id="UP000321548">
    <property type="component" value="Unassembled WGS sequence"/>
</dbReference>
<keyword evidence="4" id="KW-0997">Cell inner membrane</keyword>
<dbReference type="PANTHER" id="PTHR30574:SF1">
    <property type="entry name" value="SULPHUR TRANSPORT DOMAIN-CONTAINING PROTEIN"/>
    <property type="match status" value="1"/>
</dbReference>
<evidence type="ECO:0000256" key="8">
    <source>
        <dbReference type="ARBA" id="ARBA00035655"/>
    </source>
</evidence>
<feature type="transmembrane region" description="Helical" evidence="9">
    <location>
        <begin position="341"/>
        <end position="360"/>
    </location>
</feature>
<evidence type="ECO:0000256" key="6">
    <source>
        <dbReference type="ARBA" id="ARBA00022989"/>
    </source>
</evidence>
<evidence type="ECO:0000256" key="4">
    <source>
        <dbReference type="ARBA" id="ARBA00022519"/>
    </source>
</evidence>
<evidence type="ECO:0000313" key="11">
    <source>
        <dbReference type="Proteomes" id="UP000321548"/>
    </source>
</evidence>
<name>A0A5C8P4C0_9BURK</name>
<feature type="transmembrane region" description="Helical" evidence="9">
    <location>
        <begin position="177"/>
        <end position="196"/>
    </location>
</feature>
<dbReference type="OrthoDB" id="9794165at2"/>
<gene>
    <name evidence="10" type="ORF">FHP08_02200</name>
</gene>
<organism evidence="10 11">
    <name type="scientific">Zeimonas arvi</name>
    <dbReference type="NCBI Taxonomy" id="2498847"/>
    <lineage>
        <taxon>Bacteria</taxon>
        <taxon>Pseudomonadati</taxon>
        <taxon>Pseudomonadota</taxon>
        <taxon>Betaproteobacteria</taxon>
        <taxon>Burkholderiales</taxon>
        <taxon>Burkholderiaceae</taxon>
        <taxon>Zeimonas</taxon>
    </lineage>
</organism>
<dbReference type="RefSeq" id="WP_147702656.1">
    <property type="nucleotide sequence ID" value="NZ_VDUY01000001.1"/>
</dbReference>